<comment type="caution">
    <text evidence="1">The sequence shown here is derived from an EMBL/GenBank/DDBJ whole genome shotgun (WGS) entry which is preliminary data.</text>
</comment>
<dbReference type="InterPro" id="IPR026893">
    <property type="entry name" value="Tyr/Ser_Pase_IphP-type"/>
</dbReference>
<proteinExistence type="predicted"/>
<name>A0AAW8EUT0_9MICO</name>
<dbReference type="GO" id="GO:0004721">
    <property type="term" value="F:phosphoprotein phosphatase activity"/>
    <property type="evidence" value="ECO:0007669"/>
    <property type="project" value="InterPro"/>
</dbReference>
<evidence type="ECO:0000313" key="1">
    <source>
        <dbReference type="EMBL" id="MDQ0647047.1"/>
    </source>
</evidence>
<dbReference type="SUPFAM" id="SSF52799">
    <property type="entry name" value="(Phosphotyrosine protein) phosphatases II"/>
    <property type="match status" value="1"/>
</dbReference>
<sequence>MFIAILLAALGVRDDDIIRTYAESAERLGDGFLAEVVDVLRGDASANTALPDSVIEEMLSSPAAYIEEVLANIRHDHGTVAAYLLANGLANDELRQIREKLLT</sequence>
<dbReference type="Pfam" id="PF13350">
    <property type="entry name" value="Y_phosphatase3"/>
    <property type="match status" value="1"/>
</dbReference>
<protein>
    <submittedName>
        <fullName evidence="1">Uncharacterized protein</fullName>
    </submittedName>
</protein>
<reference evidence="1 2" key="1">
    <citation type="submission" date="2023-07" db="EMBL/GenBank/DDBJ databases">
        <title>Comparative genomics of wheat-associated soil bacteria to identify genetic determinants of phenazine resistance.</title>
        <authorList>
            <person name="Mouncey N."/>
        </authorList>
    </citation>
    <scope>NUCLEOTIDE SEQUENCE [LARGE SCALE GENOMIC DNA]</scope>
    <source>
        <strain evidence="1 2">W4I9-1</strain>
    </source>
</reference>
<accession>A0AAW8EUT0</accession>
<gene>
    <name evidence="1" type="ORF">QFZ53_001243</name>
</gene>
<dbReference type="InterPro" id="IPR029021">
    <property type="entry name" value="Prot-tyrosine_phosphatase-like"/>
</dbReference>
<keyword evidence="2" id="KW-1185">Reference proteome</keyword>
<organism evidence="1 2">
    <name type="scientific">Microbacterium natoriense</name>
    <dbReference type="NCBI Taxonomy" id="284570"/>
    <lineage>
        <taxon>Bacteria</taxon>
        <taxon>Bacillati</taxon>
        <taxon>Actinomycetota</taxon>
        <taxon>Actinomycetes</taxon>
        <taxon>Micrococcales</taxon>
        <taxon>Microbacteriaceae</taxon>
        <taxon>Microbacterium</taxon>
    </lineage>
</organism>
<dbReference type="Proteomes" id="UP001244427">
    <property type="component" value="Unassembled WGS sequence"/>
</dbReference>
<dbReference type="EMBL" id="JAUSXV010000001">
    <property type="protein sequence ID" value="MDQ0647047.1"/>
    <property type="molecule type" value="Genomic_DNA"/>
</dbReference>
<dbReference type="AlphaFoldDB" id="A0AAW8EUT0"/>
<evidence type="ECO:0000313" key="2">
    <source>
        <dbReference type="Proteomes" id="UP001244427"/>
    </source>
</evidence>
<dbReference type="Gene3D" id="3.90.190.10">
    <property type="entry name" value="Protein tyrosine phosphatase superfamily"/>
    <property type="match status" value="1"/>
</dbReference>